<reference evidence="6" key="1">
    <citation type="submission" date="2016-03" db="EMBL/GenBank/DDBJ databases">
        <authorList>
            <person name="Devillers Hugo."/>
        </authorList>
    </citation>
    <scope>NUCLEOTIDE SEQUENCE [LARGE SCALE GENOMIC DNA]</scope>
</reference>
<dbReference type="PROSITE" id="PS50984">
    <property type="entry name" value="TRUD"/>
    <property type="match status" value="1"/>
</dbReference>
<dbReference type="SUPFAM" id="SSF55120">
    <property type="entry name" value="Pseudouridine synthase"/>
    <property type="match status" value="1"/>
</dbReference>
<evidence type="ECO:0000259" key="4">
    <source>
        <dbReference type="PROSITE" id="PS50984"/>
    </source>
</evidence>
<dbReference type="InterPro" id="IPR011760">
    <property type="entry name" value="PsdUridine_synth_TruD_insert"/>
</dbReference>
<evidence type="ECO:0000313" key="5">
    <source>
        <dbReference type="EMBL" id="SCU95534.1"/>
    </source>
</evidence>
<evidence type="ECO:0000256" key="2">
    <source>
        <dbReference type="ARBA" id="ARBA00023235"/>
    </source>
</evidence>
<dbReference type="CDD" id="cd02576">
    <property type="entry name" value="PseudoU_synth_ScPUS7"/>
    <property type="match status" value="1"/>
</dbReference>
<dbReference type="OrthoDB" id="447290at2759"/>
<keyword evidence="6" id="KW-1185">Reference proteome</keyword>
<gene>
    <name evidence="5" type="ORF">LAME_0F12508G</name>
</gene>
<dbReference type="FunFam" id="3.30.2350.20:FF:000011">
    <property type="entry name" value="Pseudouridine synthase"/>
    <property type="match status" value="1"/>
</dbReference>
<comment type="similarity">
    <text evidence="1">Belongs to the pseudouridine synthase TruD family.</text>
</comment>
<name>A0A1G4JWU7_9SACH</name>
<feature type="region of interest" description="Disordered" evidence="3">
    <location>
        <begin position="1"/>
        <end position="50"/>
    </location>
</feature>
<sequence length="696" mass="78613">MSESEDRKRERDLSGEKSSEIEQVEPSRDEHQNKKSKLETVAQNTNGISDGISESDVGITWFLTPQLPGFSGQIKQRYTDFLVNEIDKQGSVVHLTDKGFKMPKAPKKSKSEEAEEEKAELEKRKAFTVDPELRAKLVEVLGESDVAKIEDVYKNVTKMETSKKFEDKGERTQLHQLLRAAFNNQLESVTSPENTFHIALATRKSRVSRKDLIDRTKDANGVENWGYGPSKEFVHFTAYKENKDTMDVANILARYLRVPTRVIRYAGTKDRRAITCQRMSVSKIGVERLNALNRVLKGVVLGGFKFENESLSLGDLQGNEFTIAIRDVKVAENSTLTFEKILEEGCSSIQKNGFINYFGMQRFGTFSVSTHEIGKWILLGDWKKVSDLILAEQENVLPISKEARKVWSETQDAEAALNKMPRQCVAESALLNCFVEQQTSGSSTLDYFQAINKIPRNLRTMYGHAYQSYVWNAVASKRIELFGLEIVAGDLILDDGLNQASEPCNGGEDAATVKEDDEDFAEDLREAHFERARPVTQEEVDSGKYSINDVVLPSPGFDVVYPGNETLRQLYVEVMSKDGLDPFDMRRKARDFSLAGSYRNVIHKPANIEYKILHYSSPTQQLVNTDLEILNNRKGKENGQRFMKDKLNRFPDDKGGESTAVILTFKLGVSAYATMLLRELMKVESSRRGDMCGVRS</sequence>
<evidence type="ECO:0000256" key="1">
    <source>
        <dbReference type="ARBA" id="ARBA00007953"/>
    </source>
</evidence>
<dbReference type="PIRSF" id="PIRSF037016">
    <property type="entry name" value="Pseudouridin_synth_euk_prd"/>
    <property type="match status" value="1"/>
</dbReference>
<accession>A0A1G4JWU7</accession>
<dbReference type="PANTHER" id="PTHR13326:SF21">
    <property type="entry name" value="PSEUDOURIDYLATE SYNTHASE PUS7L"/>
    <property type="match status" value="1"/>
</dbReference>
<dbReference type="InterPro" id="IPR020103">
    <property type="entry name" value="PsdUridine_synth_cat_dom_sf"/>
</dbReference>
<dbReference type="AlphaFoldDB" id="A0A1G4JWU7"/>
<dbReference type="Gene3D" id="3.30.2350.20">
    <property type="entry name" value="TruD, catalytic domain"/>
    <property type="match status" value="2"/>
</dbReference>
<organism evidence="5 6">
    <name type="scientific">Lachancea meyersii CBS 8951</name>
    <dbReference type="NCBI Taxonomy" id="1266667"/>
    <lineage>
        <taxon>Eukaryota</taxon>
        <taxon>Fungi</taxon>
        <taxon>Dikarya</taxon>
        <taxon>Ascomycota</taxon>
        <taxon>Saccharomycotina</taxon>
        <taxon>Saccharomycetes</taxon>
        <taxon>Saccharomycetales</taxon>
        <taxon>Saccharomycetaceae</taxon>
        <taxon>Lachancea</taxon>
    </lineage>
</organism>
<dbReference type="InterPro" id="IPR042214">
    <property type="entry name" value="TruD_catalytic"/>
</dbReference>
<dbReference type="GO" id="GO:0003723">
    <property type="term" value="F:RNA binding"/>
    <property type="evidence" value="ECO:0007669"/>
    <property type="project" value="InterPro"/>
</dbReference>
<proteinExistence type="inferred from homology"/>
<dbReference type="Pfam" id="PF01142">
    <property type="entry name" value="TruD"/>
    <property type="match status" value="1"/>
</dbReference>
<keyword evidence="2" id="KW-0413">Isomerase</keyword>
<dbReference type="Proteomes" id="UP000191144">
    <property type="component" value="Chromosome F"/>
</dbReference>
<dbReference type="GO" id="GO:0005634">
    <property type="term" value="C:nucleus"/>
    <property type="evidence" value="ECO:0007669"/>
    <property type="project" value="TreeGrafter"/>
</dbReference>
<evidence type="ECO:0000256" key="3">
    <source>
        <dbReference type="SAM" id="MobiDB-lite"/>
    </source>
</evidence>
<dbReference type="GO" id="GO:0001522">
    <property type="term" value="P:pseudouridine synthesis"/>
    <property type="evidence" value="ECO:0007669"/>
    <property type="project" value="InterPro"/>
</dbReference>
<dbReference type="GO" id="GO:0009982">
    <property type="term" value="F:pseudouridine synthase activity"/>
    <property type="evidence" value="ECO:0007669"/>
    <property type="project" value="InterPro"/>
</dbReference>
<dbReference type="NCBIfam" id="TIGR00094">
    <property type="entry name" value="tRNA_TruD_broad"/>
    <property type="match status" value="1"/>
</dbReference>
<dbReference type="EMBL" id="LT598477">
    <property type="protein sequence ID" value="SCU95534.1"/>
    <property type="molecule type" value="Genomic_DNA"/>
</dbReference>
<dbReference type="InterPro" id="IPR001656">
    <property type="entry name" value="PsdUridine_synth_TruD"/>
</dbReference>
<dbReference type="PANTHER" id="PTHR13326">
    <property type="entry name" value="TRNA PSEUDOURIDINE SYNTHASE D"/>
    <property type="match status" value="1"/>
</dbReference>
<feature type="domain" description="TRUD" evidence="4">
    <location>
        <begin position="353"/>
        <end position="604"/>
    </location>
</feature>
<protein>
    <submittedName>
        <fullName evidence="5">LAME_0F12508g1_1</fullName>
    </submittedName>
</protein>
<evidence type="ECO:0000313" key="6">
    <source>
        <dbReference type="Proteomes" id="UP000191144"/>
    </source>
</evidence>
<feature type="compositionally biased region" description="Basic and acidic residues" evidence="3">
    <location>
        <begin position="1"/>
        <end position="38"/>
    </location>
</feature>